<name>A0AAW0CP44_9AGAR</name>
<proteinExistence type="predicted"/>
<keyword evidence="2" id="KW-1185">Reference proteome</keyword>
<dbReference type="Proteomes" id="UP001383192">
    <property type="component" value="Unassembled WGS sequence"/>
</dbReference>
<evidence type="ECO:0000313" key="2">
    <source>
        <dbReference type="Proteomes" id="UP001383192"/>
    </source>
</evidence>
<dbReference type="AlphaFoldDB" id="A0AAW0CP44"/>
<protein>
    <submittedName>
        <fullName evidence="1">Uncharacterized protein</fullName>
    </submittedName>
</protein>
<comment type="caution">
    <text evidence="1">The sequence shown here is derived from an EMBL/GenBank/DDBJ whole genome shotgun (WGS) entry which is preliminary data.</text>
</comment>
<dbReference type="EMBL" id="JAYKXP010000032">
    <property type="protein sequence ID" value="KAK7041774.1"/>
    <property type="molecule type" value="Genomic_DNA"/>
</dbReference>
<reference evidence="1 2" key="1">
    <citation type="submission" date="2024-01" db="EMBL/GenBank/DDBJ databases">
        <title>A draft genome for a cacao thread blight-causing isolate of Paramarasmius palmivorus.</title>
        <authorList>
            <person name="Baruah I.K."/>
            <person name="Bukari Y."/>
            <person name="Amoako-Attah I."/>
            <person name="Meinhardt L.W."/>
            <person name="Bailey B.A."/>
            <person name="Cohen S.P."/>
        </authorList>
    </citation>
    <scope>NUCLEOTIDE SEQUENCE [LARGE SCALE GENOMIC DNA]</scope>
    <source>
        <strain evidence="1 2">GH-12</strain>
    </source>
</reference>
<accession>A0AAW0CP44</accession>
<organism evidence="1 2">
    <name type="scientific">Paramarasmius palmivorus</name>
    <dbReference type="NCBI Taxonomy" id="297713"/>
    <lineage>
        <taxon>Eukaryota</taxon>
        <taxon>Fungi</taxon>
        <taxon>Dikarya</taxon>
        <taxon>Basidiomycota</taxon>
        <taxon>Agaricomycotina</taxon>
        <taxon>Agaricomycetes</taxon>
        <taxon>Agaricomycetidae</taxon>
        <taxon>Agaricales</taxon>
        <taxon>Marasmiineae</taxon>
        <taxon>Marasmiaceae</taxon>
        <taxon>Paramarasmius</taxon>
    </lineage>
</organism>
<evidence type="ECO:0000313" key="1">
    <source>
        <dbReference type="EMBL" id="KAK7041774.1"/>
    </source>
</evidence>
<sequence length="336" mass="39464">MHGTQQHKLTKINAMPSKRRFNIPMVPTHSNPRYQGRNGFTQLPQTQDQQQEAFDHAMNTIRFQSVAPPSVEEIMSKDWSKERPPPQAVASTKKQIEDLKKERASVLNKLYDLVWVDYTLDQTHQKRSFNDLLDMEPQERKAHANSLGGMPIELTDEEIKTLVEVKKIHSAIATKHKPYPFCLPASPTPETLPSVSRVMYSYCKRLVALHRQLKDIEAEEEQRAYNVRRTAEERQRREEEAKRREEERFPVTHEEWKGKKPEYQKRIAHFFKLGEATHVKDPRTKMTSVQDKCVKDNRWDVKSVLKLMREYESSESFRSEIVVMNISQQTRDPRKA</sequence>
<gene>
    <name evidence="1" type="ORF">VNI00_009063</name>
</gene>